<evidence type="ECO:0000256" key="6">
    <source>
        <dbReference type="SAM" id="Phobius"/>
    </source>
</evidence>
<feature type="transmembrane region" description="Helical" evidence="6">
    <location>
        <begin position="37"/>
        <end position="65"/>
    </location>
</feature>
<dbReference type="InterPro" id="IPR002293">
    <property type="entry name" value="AA/rel_permease1"/>
</dbReference>
<feature type="transmembrane region" description="Helical" evidence="6">
    <location>
        <begin position="162"/>
        <end position="183"/>
    </location>
</feature>
<dbReference type="PANTHER" id="PTHR45649:SF3">
    <property type="entry name" value="POLYAMINE TRANSPORTER TPO5"/>
    <property type="match status" value="1"/>
</dbReference>
<evidence type="ECO:0000256" key="4">
    <source>
        <dbReference type="ARBA" id="ARBA00022989"/>
    </source>
</evidence>
<feature type="transmembrane region" description="Helical" evidence="6">
    <location>
        <begin position="329"/>
        <end position="357"/>
    </location>
</feature>
<dbReference type="OrthoDB" id="3900342at2759"/>
<dbReference type="EMBL" id="ULHB01000051">
    <property type="protein sequence ID" value="SYW79309.1"/>
    <property type="molecule type" value="Genomic_DNA"/>
</dbReference>
<reference evidence="9" key="2">
    <citation type="submission" date="2016-04" db="EMBL/GenBank/DDBJ databases">
        <authorList>
            <person name="Guldener U."/>
            <person name="Guldener U."/>
        </authorList>
    </citation>
    <scope>NUCLEOTIDE SEQUENCE [LARGE SCALE GENOMIC DNA]</scope>
    <source>
        <strain evidence="9">UB2112</strain>
    </source>
</reference>
<dbReference type="Gene3D" id="1.20.1740.10">
    <property type="entry name" value="Amino acid/polyamine transporter I"/>
    <property type="match status" value="1"/>
</dbReference>
<feature type="transmembrane region" description="Helical" evidence="6">
    <location>
        <begin position="378"/>
        <end position="398"/>
    </location>
</feature>
<dbReference type="InterPro" id="IPR004840">
    <property type="entry name" value="Amino_acid_permease_CS"/>
</dbReference>
<name>A0A1K0G6A4_9BASI</name>
<dbReference type="Pfam" id="PF13520">
    <property type="entry name" value="AA_permease_2"/>
    <property type="match status" value="1"/>
</dbReference>
<gene>
    <name evidence="8" type="ORF">UBRO2_02993</name>
    <name evidence="7" type="ORF">UBRO_03540</name>
</gene>
<dbReference type="PROSITE" id="PS00218">
    <property type="entry name" value="AMINO_ACID_PERMEASE_1"/>
    <property type="match status" value="1"/>
</dbReference>
<proteinExistence type="predicted"/>
<keyword evidence="5 6" id="KW-0472">Membrane</keyword>
<dbReference type="GO" id="GO:0016020">
    <property type="term" value="C:membrane"/>
    <property type="evidence" value="ECO:0007669"/>
    <property type="project" value="UniProtKB-SubCell"/>
</dbReference>
<evidence type="ECO:0000313" key="9">
    <source>
        <dbReference type="Proteomes" id="UP000179920"/>
    </source>
</evidence>
<protein>
    <submittedName>
        <fullName evidence="7">Related to GABA permease</fullName>
    </submittedName>
</protein>
<keyword evidence="3 6" id="KW-0812">Transmembrane</keyword>
<sequence length="554" mass="59563">MSDIKQTTSVHSALFSGAGADACLASMGYDPELKRNLSMFTILGLSFSIIAAPFGLSTAFSIALACGGPVTILYGWLFVSLISLCMAASLAELCSMYPTSGGVYVWSAFVATRKWAPLTSWIVGWVSLVANWTLCLSINFGGAQLIMAAISQFRNNQWTPQAWQTILTFWACMLIAAIVNAYGVKFDYLDRLNTLSFYWTAAGTLIIAITILVRAKDGRKDAEFVFAGWENTSGWPDGWAFFVGLLQAAYTLTGYGTVAALCEEVAEPEKQVPKAIVWSVVAASITGFVYLIPVLFVLTPDAADLLTTAAGQPIPVLFSLATGSAGGGFGLLFIILGVFAFAGIGSLAVALRCTWAFARDGAIPGSKYWSKVNKSLDLPLNALILSTIVVSLLGLIYLGNTAAFSAFTGVATICLGISYGIPIAVAMFRKRIMLKDAPWNLGKFGYVINMITFVWIVLATVLFCMPTTKEVEASTMNYASVVFTFFFVLSAGWWFVWGNKHYVGPLGAAREEAVAQIKPHTHTPVHAQALTAGEEATVEVASHNSEEKETSHHV</sequence>
<organism evidence="7 9">
    <name type="scientific">Ustilago bromivora</name>
    <dbReference type="NCBI Taxonomy" id="307758"/>
    <lineage>
        <taxon>Eukaryota</taxon>
        <taxon>Fungi</taxon>
        <taxon>Dikarya</taxon>
        <taxon>Basidiomycota</taxon>
        <taxon>Ustilaginomycotina</taxon>
        <taxon>Ustilaginomycetes</taxon>
        <taxon>Ustilaginales</taxon>
        <taxon>Ustilaginaceae</taxon>
        <taxon>Ustilago</taxon>
    </lineage>
</organism>
<evidence type="ECO:0000313" key="10">
    <source>
        <dbReference type="Proteomes" id="UP000658997"/>
    </source>
</evidence>
<dbReference type="PANTHER" id="PTHR45649">
    <property type="entry name" value="AMINO-ACID PERMEASE BAT1"/>
    <property type="match status" value="1"/>
</dbReference>
<feature type="transmembrane region" description="Helical" evidence="6">
    <location>
        <begin position="475"/>
        <end position="496"/>
    </location>
</feature>
<dbReference type="Proteomes" id="UP000179920">
    <property type="component" value="Chromosome IX"/>
</dbReference>
<keyword evidence="10" id="KW-1185">Reference proteome</keyword>
<evidence type="ECO:0000256" key="5">
    <source>
        <dbReference type="ARBA" id="ARBA00023136"/>
    </source>
</evidence>
<dbReference type="GO" id="GO:0006865">
    <property type="term" value="P:amino acid transport"/>
    <property type="evidence" value="ECO:0007669"/>
    <property type="project" value="InterPro"/>
</dbReference>
<feature type="transmembrane region" description="Helical" evidence="6">
    <location>
        <begin position="129"/>
        <end position="150"/>
    </location>
</feature>
<dbReference type="AlphaFoldDB" id="A0A1K0G6A4"/>
<dbReference type="GO" id="GO:0022857">
    <property type="term" value="F:transmembrane transporter activity"/>
    <property type="evidence" value="ECO:0007669"/>
    <property type="project" value="InterPro"/>
</dbReference>
<feature type="transmembrane region" description="Helical" evidence="6">
    <location>
        <begin position="404"/>
        <end position="428"/>
    </location>
</feature>
<feature type="transmembrane region" description="Helical" evidence="6">
    <location>
        <begin position="440"/>
        <end position="463"/>
    </location>
</feature>
<keyword evidence="2" id="KW-0813">Transport</keyword>
<reference evidence="8" key="3">
    <citation type="submission" date="2018-08" db="EMBL/GenBank/DDBJ databases">
        <authorList>
            <person name="Guldener U."/>
        </authorList>
    </citation>
    <scope>NUCLEOTIDE SEQUENCE</scope>
    <source>
        <strain evidence="8">UB2</strain>
    </source>
</reference>
<dbReference type="Proteomes" id="UP000658997">
    <property type="component" value="Unassembled WGS sequence"/>
</dbReference>
<evidence type="ECO:0000313" key="8">
    <source>
        <dbReference type="EMBL" id="SYW79309.1"/>
    </source>
</evidence>
<accession>A0A1K0G6A4</accession>
<keyword evidence="4 6" id="KW-1133">Transmembrane helix</keyword>
<evidence type="ECO:0000256" key="1">
    <source>
        <dbReference type="ARBA" id="ARBA00004141"/>
    </source>
</evidence>
<feature type="transmembrane region" description="Helical" evidence="6">
    <location>
        <begin position="275"/>
        <end position="298"/>
    </location>
</feature>
<evidence type="ECO:0000256" key="3">
    <source>
        <dbReference type="ARBA" id="ARBA00022692"/>
    </source>
</evidence>
<evidence type="ECO:0000256" key="2">
    <source>
        <dbReference type="ARBA" id="ARBA00022448"/>
    </source>
</evidence>
<feature type="transmembrane region" description="Helical" evidence="6">
    <location>
        <begin position="71"/>
        <end position="91"/>
    </location>
</feature>
<dbReference type="EMBL" id="LT558125">
    <property type="protein sequence ID" value="SAM83005.1"/>
    <property type="molecule type" value="Genomic_DNA"/>
</dbReference>
<reference evidence="7" key="1">
    <citation type="submission" date="2016-04" db="EMBL/GenBank/DDBJ databases">
        <authorList>
            <person name="Evans L.H."/>
            <person name="Alamgir A."/>
            <person name="Owens N."/>
            <person name="Weber N.D."/>
            <person name="Virtaneva K."/>
            <person name="Barbian K."/>
            <person name="Babar A."/>
            <person name="Rosenke K."/>
        </authorList>
    </citation>
    <scope>NUCLEOTIDE SEQUENCE</scope>
    <source>
        <strain evidence="7">UB2112</strain>
    </source>
</reference>
<dbReference type="PIRSF" id="PIRSF006060">
    <property type="entry name" value="AA_transporter"/>
    <property type="match status" value="1"/>
</dbReference>
<comment type="subcellular location">
    <subcellularLocation>
        <location evidence="1">Membrane</location>
        <topology evidence="1">Multi-pass membrane protein</topology>
    </subcellularLocation>
</comment>
<evidence type="ECO:0000313" key="7">
    <source>
        <dbReference type="EMBL" id="SAM83005.1"/>
    </source>
</evidence>
<feature type="transmembrane region" description="Helical" evidence="6">
    <location>
        <begin position="195"/>
        <end position="213"/>
    </location>
</feature>